<protein>
    <recommendedName>
        <fullName evidence="3 9">4-diphosphocytidyl-2-C-methyl-D-erythritol kinase</fullName>
        <shortName evidence="9">CMK</shortName>
        <ecNumber evidence="2 9">2.7.1.148</ecNumber>
    </recommendedName>
    <alternativeName>
        <fullName evidence="8 9">4-(cytidine-5'-diphospho)-2-C-methyl-D-erythritol kinase</fullName>
    </alternativeName>
</protein>
<keyword evidence="7 9" id="KW-0067">ATP-binding</keyword>
<comment type="pathway">
    <text evidence="9">Isoprenoid biosynthesis; isopentenyl diphosphate biosynthesis via DXP pathway; isopentenyl diphosphate from 1-deoxy-D-xylulose 5-phosphate: step 3/6.</text>
</comment>
<dbReference type="Proteomes" id="UP000259211">
    <property type="component" value="Unassembled WGS sequence"/>
</dbReference>
<feature type="region of interest" description="Disordered" evidence="10">
    <location>
        <begin position="312"/>
        <end position="331"/>
    </location>
</feature>
<dbReference type="Gene3D" id="3.30.70.890">
    <property type="entry name" value="GHMP kinase, C-terminal domain"/>
    <property type="match status" value="1"/>
</dbReference>
<feature type="binding site" evidence="9">
    <location>
        <begin position="123"/>
        <end position="133"/>
    </location>
    <ligand>
        <name>ATP</name>
        <dbReference type="ChEBI" id="CHEBI:30616"/>
    </ligand>
</feature>
<dbReference type="Pfam" id="PF00288">
    <property type="entry name" value="GHMP_kinases_N"/>
    <property type="match status" value="1"/>
</dbReference>
<comment type="caution">
    <text evidence="13">The sequence shown here is derived from an EMBL/GenBank/DDBJ whole genome shotgun (WGS) entry which is preliminary data.</text>
</comment>
<dbReference type="EC" id="2.7.1.148" evidence="2 9"/>
<dbReference type="GO" id="GO:0016114">
    <property type="term" value="P:terpenoid biosynthetic process"/>
    <property type="evidence" value="ECO:0007669"/>
    <property type="project" value="UniProtKB-UniRule"/>
</dbReference>
<evidence type="ECO:0000259" key="11">
    <source>
        <dbReference type="Pfam" id="PF00288"/>
    </source>
</evidence>
<dbReference type="UniPathway" id="UPA00056">
    <property type="reaction ID" value="UER00094"/>
</dbReference>
<dbReference type="NCBIfam" id="NF002870">
    <property type="entry name" value="PRK03188.1"/>
    <property type="match status" value="1"/>
</dbReference>
<dbReference type="NCBIfam" id="TIGR00154">
    <property type="entry name" value="ispE"/>
    <property type="match status" value="1"/>
</dbReference>
<evidence type="ECO:0000256" key="2">
    <source>
        <dbReference type="ARBA" id="ARBA00012052"/>
    </source>
</evidence>
<dbReference type="Gene3D" id="3.30.230.10">
    <property type="match status" value="1"/>
</dbReference>
<reference evidence="13 14" key="1">
    <citation type="submission" date="2017-07" db="EMBL/GenBank/DDBJ databases">
        <authorList>
            <person name="Sun Z.S."/>
            <person name="Albrecht U."/>
            <person name="Echele G."/>
            <person name="Lee C.C."/>
        </authorList>
    </citation>
    <scope>NUCLEOTIDE SEQUENCE [LARGE SCALE GENOMIC DNA]</scope>
    <source>
        <strain evidence="13 14">P16-029</strain>
    </source>
</reference>
<dbReference type="HAMAP" id="MF_00061">
    <property type="entry name" value="IspE"/>
    <property type="match status" value="1"/>
</dbReference>
<dbReference type="GO" id="GO:0019288">
    <property type="term" value="P:isopentenyl diphosphate biosynthetic process, methylerythritol 4-phosphate pathway"/>
    <property type="evidence" value="ECO:0007669"/>
    <property type="project" value="UniProtKB-UniRule"/>
</dbReference>
<evidence type="ECO:0000256" key="3">
    <source>
        <dbReference type="ARBA" id="ARBA00017473"/>
    </source>
</evidence>
<evidence type="ECO:0000256" key="5">
    <source>
        <dbReference type="ARBA" id="ARBA00022741"/>
    </source>
</evidence>
<comment type="function">
    <text evidence="9">Catalyzes the phosphorylation of the position 2 hydroxy group of 4-diphosphocytidyl-2C-methyl-D-erythritol.</text>
</comment>
<dbReference type="PIRSF" id="PIRSF010376">
    <property type="entry name" value="IspE"/>
    <property type="match status" value="1"/>
</dbReference>
<accession>A0A3E2DKD8</accession>
<proteinExistence type="inferred from homology"/>
<sequence>MNFCRYGKHMMMDDPFDLLRPTTVTVRVSAKVNLALGVGSLAPDGFHPLATVFEAIGIHDEVTVTRRDDKRITLTVSGEDADQVPTDETNLAWRAVEMVREEFALERGERDHGVDIHIDKSIPVAGGMAGGSADAAGALLAAAALCRLPDSPESLQPLAAQLGSDVPFCLMGGVALGRGRGDRLAPVICRGRHHWVIATSNQGLSTPAVYRRFDEMGGNPGGEALPNDLISALTRGDLDAVAATMGNDLQAPAVDLRPELGEVLEVGKEAGALTALVSGSGPTCAFLVRDSAGAKKVSGAVSALPQVNRTRAARGPASGAQVLPGPVGSFA</sequence>
<dbReference type="InterPro" id="IPR004424">
    <property type="entry name" value="IspE"/>
</dbReference>
<evidence type="ECO:0000256" key="1">
    <source>
        <dbReference type="ARBA" id="ARBA00009684"/>
    </source>
</evidence>
<keyword evidence="9" id="KW-0414">Isoprene biosynthesis</keyword>
<dbReference type="SUPFAM" id="SSF55060">
    <property type="entry name" value="GHMP Kinase, C-terminal domain"/>
    <property type="match status" value="1"/>
</dbReference>
<dbReference type="AlphaFoldDB" id="A0A3E2DKD8"/>
<evidence type="ECO:0000313" key="14">
    <source>
        <dbReference type="Proteomes" id="UP000259211"/>
    </source>
</evidence>
<evidence type="ECO:0000256" key="6">
    <source>
        <dbReference type="ARBA" id="ARBA00022777"/>
    </source>
</evidence>
<evidence type="ECO:0000259" key="12">
    <source>
        <dbReference type="Pfam" id="PF08544"/>
    </source>
</evidence>
<name>A0A3E2DKD8_9ACTN</name>
<dbReference type="PANTHER" id="PTHR43527">
    <property type="entry name" value="4-DIPHOSPHOCYTIDYL-2-C-METHYL-D-ERYTHRITOL KINASE, CHLOROPLASTIC"/>
    <property type="match status" value="1"/>
</dbReference>
<organism evidence="13 14">
    <name type="scientific">Cutibacterium avidum</name>
    <dbReference type="NCBI Taxonomy" id="33010"/>
    <lineage>
        <taxon>Bacteria</taxon>
        <taxon>Bacillati</taxon>
        <taxon>Actinomycetota</taxon>
        <taxon>Actinomycetes</taxon>
        <taxon>Propionibacteriales</taxon>
        <taxon>Propionibacteriaceae</taxon>
        <taxon>Cutibacterium</taxon>
    </lineage>
</organism>
<dbReference type="InterPro" id="IPR013750">
    <property type="entry name" value="GHMP_kinase_C_dom"/>
</dbReference>
<feature type="active site" evidence="9">
    <location>
        <position position="165"/>
    </location>
</feature>
<comment type="similarity">
    <text evidence="1 9">Belongs to the GHMP kinase family. IspE subfamily.</text>
</comment>
<keyword evidence="5 9" id="KW-0547">Nucleotide-binding</keyword>
<feature type="domain" description="GHMP kinase C-terminal" evidence="12">
    <location>
        <begin position="229"/>
        <end position="302"/>
    </location>
</feature>
<dbReference type="InterPro" id="IPR020568">
    <property type="entry name" value="Ribosomal_Su5_D2-typ_SF"/>
</dbReference>
<dbReference type="EMBL" id="NOWI01000003">
    <property type="protein sequence ID" value="RFT45852.1"/>
    <property type="molecule type" value="Genomic_DNA"/>
</dbReference>
<dbReference type="PANTHER" id="PTHR43527:SF2">
    <property type="entry name" value="4-DIPHOSPHOCYTIDYL-2-C-METHYL-D-ERYTHRITOL KINASE, CHLOROPLASTIC"/>
    <property type="match status" value="1"/>
</dbReference>
<keyword evidence="4 9" id="KW-0808">Transferase</keyword>
<keyword evidence="6 9" id="KW-0418">Kinase</keyword>
<feature type="domain" description="GHMP kinase N-terminal" evidence="11">
    <location>
        <begin position="90"/>
        <end position="173"/>
    </location>
</feature>
<dbReference type="GO" id="GO:0050515">
    <property type="term" value="F:4-(cytidine 5'-diphospho)-2-C-methyl-D-erythritol kinase activity"/>
    <property type="evidence" value="ECO:0007669"/>
    <property type="project" value="UniProtKB-UniRule"/>
</dbReference>
<evidence type="ECO:0000256" key="10">
    <source>
        <dbReference type="SAM" id="MobiDB-lite"/>
    </source>
</evidence>
<dbReference type="SUPFAM" id="SSF54211">
    <property type="entry name" value="Ribosomal protein S5 domain 2-like"/>
    <property type="match status" value="1"/>
</dbReference>
<feature type="active site" evidence="9">
    <location>
        <position position="31"/>
    </location>
</feature>
<evidence type="ECO:0000313" key="13">
    <source>
        <dbReference type="EMBL" id="RFT45852.1"/>
    </source>
</evidence>
<evidence type="ECO:0000256" key="9">
    <source>
        <dbReference type="HAMAP-Rule" id="MF_00061"/>
    </source>
</evidence>
<dbReference type="InterPro" id="IPR006204">
    <property type="entry name" value="GHMP_kinase_N_dom"/>
</dbReference>
<dbReference type="InterPro" id="IPR014721">
    <property type="entry name" value="Ribsml_uS5_D2-typ_fold_subgr"/>
</dbReference>
<evidence type="ECO:0000256" key="4">
    <source>
        <dbReference type="ARBA" id="ARBA00022679"/>
    </source>
</evidence>
<dbReference type="InterPro" id="IPR036554">
    <property type="entry name" value="GHMP_kinase_C_sf"/>
</dbReference>
<gene>
    <name evidence="9" type="primary">ispE</name>
    <name evidence="13" type="ORF">CHT91_03275</name>
</gene>
<comment type="catalytic activity">
    <reaction evidence="9">
        <text>4-CDP-2-C-methyl-D-erythritol + ATP = 4-CDP-2-C-methyl-D-erythritol 2-phosphate + ADP + H(+)</text>
        <dbReference type="Rhea" id="RHEA:18437"/>
        <dbReference type="ChEBI" id="CHEBI:15378"/>
        <dbReference type="ChEBI" id="CHEBI:30616"/>
        <dbReference type="ChEBI" id="CHEBI:57823"/>
        <dbReference type="ChEBI" id="CHEBI:57919"/>
        <dbReference type="ChEBI" id="CHEBI:456216"/>
        <dbReference type="EC" id="2.7.1.148"/>
    </reaction>
</comment>
<dbReference type="GO" id="GO:0005524">
    <property type="term" value="F:ATP binding"/>
    <property type="evidence" value="ECO:0007669"/>
    <property type="project" value="UniProtKB-UniRule"/>
</dbReference>
<dbReference type="Pfam" id="PF08544">
    <property type="entry name" value="GHMP_kinases_C"/>
    <property type="match status" value="1"/>
</dbReference>
<evidence type="ECO:0000256" key="7">
    <source>
        <dbReference type="ARBA" id="ARBA00022840"/>
    </source>
</evidence>
<evidence type="ECO:0000256" key="8">
    <source>
        <dbReference type="ARBA" id="ARBA00032554"/>
    </source>
</evidence>